<protein>
    <submittedName>
        <fullName evidence="1">Uncharacterized protein</fullName>
    </submittedName>
</protein>
<comment type="caution">
    <text evidence="1">The sequence shown here is derived from an EMBL/GenBank/DDBJ whole genome shotgun (WGS) entry which is preliminary data.</text>
</comment>
<evidence type="ECO:0000313" key="2">
    <source>
        <dbReference type="Proteomes" id="UP000593567"/>
    </source>
</evidence>
<gene>
    <name evidence="1" type="ORF">EB796_012267</name>
</gene>
<dbReference type="EMBL" id="VXIV02001817">
    <property type="protein sequence ID" value="KAF6029388.1"/>
    <property type="molecule type" value="Genomic_DNA"/>
</dbReference>
<accession>A0A7J7JVN5</accession>
<dbReference type="AlphaFoldDB" id="A0A7J7JVN5"/>
<reference evidence="1" key="1">
    <citation type="submission" date="2020-06" db="EMBL/GenBank/DDBJ databases">
        <title>Draft genome of Bugula neritina, a colonial animal packing powerful symbionts and potential medicines.</title>
        <authorList>
            <person name="Rayko M."/>
        </authorList>
    </citation>
    <scope>NUCLEOTIDE SEQUENCE [LARGE SCALE GENOMIC DNA]</scope>
    <source>
        <strain evidence="1">Kwan_BN1</strain>
    </source>
</reference>
<name>A0A7J7JVN5_BUGNE</name>
<sequence length="104" mass="11455">MWNVLIVTGCSHITSRVIIIHSLSVQTDILDNIYIYIMSLYKLGFAINAGPRLCVIIALAIALDDAIEYLNNAVYTILCKSRSTGSTKAVYTVILTDTIISVFI</sequence>
<keyword evidence="2" id="KW-1185">Reference proteome</keyword>
<proteinExistence type="predicted"/>
<dbReference type="Proteomes" id="UP000593567">
    <property type="component" value="Unassembled WGS sequence"/>
</dbReference>
<evidence type="ECO:0000313" key="1">
    <source>
        <dbReference type="EMBL" id="KAF6029388.1"/>
    </source>
</evidence>
<organism evidence="1 2">
    <name type="scientific">Bugula neritina</name>
    <name type="common">Brown bryozoan</name>
    <name type="synonym">Sertularia neritina</name>
    <dbReference type="NCBI Taxonomy" id="10212"/>
    <lineage>
        <taxon>Eukaryota</taxon>
        <taxon>Metazoa</taxon>
        <taxon>Spiralia</taxon>
        <taxon>Lophotrochozoa</taxon>
        <taxon>Bryozoa</taxon>
        <taxon>Gymnolaemata</taxon>
        <taxon>Cheilostomatida</taxon>
        <taxon>Flustrina</taxon>
        <taxon>Buguloidea</taxon>
        <taxon>Bugulidae</taxon>
        <taxon>Bugula</taxon>
    </lineage>
</organism>